<dbReference type="InterPro" id="IPR045527">
    <property type="entry name" value="DUF6470"/>
</dbReference>
<evidence type="ECO:0008006" key="3">
    <source>
        <dbReference type="Google" id="ProtNLM"/>
    </source>
</evidence>
<evidence type="ECO:0000313" key="1">
    <source>
        <dbReference type="EMBL" id="SFL84403.1"/>
    </source>
</evidence>
<gene>
    <name evidence="1" type="ORF">SAMN04488054_10688</name>
</gene>
<name>A0A1I4L0P6_9BACI</name>
<dbReference type="AlphaFoldDB" id="A0A1I4L0P6"/>
<accession>A0A1I4L0P6</accession>
<dbReference type="STRING" id="266892.SAMN04488054_10688"/>
<organism evidence="1 2">
    <name type="scientific">Salibacterium qingdaonense</name>
    <dbReference type="NCBI Taxonomy" id="266892"/>
    <lineage>
        <taxon>Bacteria</taxon>
        <taxon>Bacillati</taxon>
        <taxon>Bacillota</taxon>
        <taxon>Bacilli</taxon>
        <taxon>Bacillales</taxon>
        <taxon>Bacillaceae</taxon>
    </lineage>
</organism>
<dbReference type="Pfam" id="PF20074">
    <property type="entry name" value="DUF6470"/>
    <property type="match status" value="1"/>
</dbReference>
<dbReference type="EMBL" id="FOTY01000006">
    <property type="protein sequence ID" value="SFL84403.1"/>
    <property type="molecule type" value="Genomic_DNA"/>
</dbReference>
<dbReference type="RefSeq" id="WP_090926351.1">
    <property type="nucleotide sequence ID" value="NZ_FOTY01000006.1"/>
</dbReference>
<reference evidence="1 2" key="1">
    <citation type="submission" date="2016-10" db="EMBL/GenBank/DDBJ databases">
        <authorList>
            <person name="de Groot N.N."/>
        </authorList>
    </citation>
    <scope>NUCLEOTIDE SEQUENCE [LARGE SCALE GENOMIC DNA]</scope>
    <source>
        <strain evidence="1 2">CGMCC 1.6134</strain>
    </source>
</reference>
<dbReference type="OrthoDB" id="2112831at2"/>
<sequence length="196" mass="22764">MNMPMVEIRTTDARIGTNISRPPMQLEQRPAEVRIEQNLRDTVDISITPAEVHIDQSKARRQKGMVPPLEQHKQWLQEAKQNVSEYMAKTAREGEQIKAIHENGGGGKVFAQLAKENGRMFEHEIEPGWIPKSIDAVNFDVKPHEVRFDVERPQTRYDVQTHEPDINIPRWEVQHYLRQRSDISFNVRGLEVNRAL</sequence>
<keyword evidence="2" id="KW-1185">Reference proteome</keyword>
<proteinExistence type="predicted"/>
<evidence type="ECO:0000313" key="2">
    <source>
        <dbReference type="Proteomes" id="UP000199668"/>
    </source>
</evidence>
<protein>
    <recommendedName>
        <fullName evidence="3">YviE</fullName>
    </recommendedName>
</protein>
<dbReference type="Proteomes" id="UP000199668">
    <property type="component" value="Unassembled WGS sequence"/>
</dbReference>